<dbReference type="PANTHER" id="PTHR42685">
    <property type="entry name" value="GERANYLGERANYL DIPHOSPHATE REDUCTASE"/>
    <property type="match status" value="1"/>
</dbReference>
<dbReference type="STRING" id="1619308.B5808_07340"/>
<gene>
    <name evidence="2" type="ORF">B5808_07340</name>
</gene>
<dbReference type="PANTHER" id="PTHR42685:SF22">
    <property type="entry name" value="CONDITIONED MEDIUM FACTOR RECEPTOR 1"/>
    <property type="match status" value="1"/>
</dbReference>
<dbReference type="PRINTS" id="PR00420">
    <property type="entry name" value="RNGMNOXGNASE"/>
</dbReference>
<dbReference type="InterPro" id="IPR050407">
    <property type="entry name" value="Geranylgeranyl_reductase"/>
</dbReference>
<protein>
    <recommendedName>
        <fullName evidence="1">FAD-binding domain-containing protein</fullName>
    </recommendedName>
</protein>
<dbReference type="Gene3D" id="3.50.50.60">
    <property type="entry name" value="FAD/NAD(P)-binding domain"/>
    <property type="match status" value="1"/>
</dbReference>
<dbReference type="KEGG" id="cphy:B5808_07340"/>
<reference evidence="2 3" key="1">
    <citation type="submission" date="2017-04" db="EMBL/GenBank/DDBJ databases">
        <authorList>
            <person name="Afonso C.L."/>
            <person name="Miller P.J."/>
            <person name="Scott M.A."/>
            <person name="Spackman E."/>
            <person name="Goraichik I."/>
            <person name="Dimitrov K.M."/>
            <person name="Suarez D.L."/>
            <person name="Swayne D.E."/>
        </authorList>
    </citation>
    <scope>NUCLEOTIDE SEQUENCE [LARGE SCALE GENOMIC DNA]</scope>
    <source>
        <strain evidence="3">XA(T)</strain>
    </source>
</reference>
<dbReference type="GO" id="GO:0071949">
    <property type="term" value="F:FAD binding"/>
    <property type="evidence" value="ECO:0007669"/>
    <property type="project" value="InterPro"/>
</dbReference>
<dbReference type="InterPro" id="IPR036188">
    <property type="entry name" value="FAD/NAD-bd_sf"/>
</dbReference>
<dbReference type="AlphaFoldDB" id="A0A1X9LIM9"/>
<dbReference type="EMBL" id="CP020715">
    <property type="protein sequence ID" value="ARJ05036.1"/>
    <property type="molecule type" value="Genomic_DNA"/>
</dbReference>
<proteinExistence type="predicted"/>
<name>A0A1X9LIM9_9MICO</name>
<feature type="domain" description="FAD-binding" evidence="1">
    <location>
        <begin position="8"/>
        <end position="293"/>
    </location>
</feature>
<dbReference type="Pfam" id="PF01494">
    <property type="entry name" value="FAD_binding_3"/>
    <property type="match status" value="1"/>
</dbReference>
<dbReference type="InterPro" id="IPR011777">
    <property type="entry name" value="Geranylgeranyl_Rdtase_fam"/>
</dbReference>
<evidence type="ECO:0000259" key="1">
    <source>
        <dbReference type="Pfam" id="PF01494"/>
    </source>
</evidence>
<accession>A0A1X9LIM9</accession>
<dbReference type="SUPFAM" id="SSF51905">
    <property type="entry name" value="FAD/NAD(P)-binding domain"/>
    <property type="match status" value="1"/>
</dbReference>
<keyword evidence="3" id="KW-1185">Reference proteome</keyword>
<dbReference type="RefSeq" id="WP_085019174.1">
    <property type="nucleotide sequence ID" value="NZ_BMHD01000001.1"/>
</dbReference>
<sequence length="380" mass="40591">MDSDRPWDVIVVGAGPAGSSAARAAALGGARVLLVDRSDFPRYKTCGGGLLGVSRNEVPAEAAHTVQTHIRRAAFTRRRGSGTVVERSEPFLGMTHREPFDAALLAAAVSAGAEFRAGVSVREVLDPGDGTVALRTAGDTLVGRIVVGCDGAGGRIGRHVGVRVREVDLGLEDDVETPPGWDGDPEAVLLDWGEQPGSYAWLFPKGDRLAVGVIARRGAPEETREYLARWKRHLGLVDAPTAHSSGHLTQWREAGSPVVRGRVLVAGDTAGLLEPWTREGISYALRSGRWAGEAAAAASRTGPQALEGYARLVESVLEPEQRGGAALLAVFERWPALIHWIVSHTRWGARFFVRFCAGEASLASIGRRGWVMRVLAVLSR</sequence>
<organism evidence="2 3">
    <name type="scientific">Cnuibacter physcomitrellae</name>
    <dbReference type="NCBI Taxonomy" id="1619308"/>
    <lineage>
        <taxon>Bacteria</taxon>
        <taxon>Bacillati</taxon>
        <taxon>Actinomycetota</taxon>
        <taxon>Actinomycetes</taxon>
        <taxon>Micrococcales</taxon>
        <taxon>Microbacteriaceae</taxon>
        <taxon>Cnuibacter</taxon>
    </lineage>
</organism>
<evidence type="ECO:0000313" key="2">
    <source>
        <dbReference type="EMBL" id="ARJ05036.1"/>
    </source>
</evidence>
<dbReference type="Proteomes" id="UP000192775">
    <property type="component" value="Chromosome"/>
</dbReference>
<dbReference type="GO" id="GO:0016628">
    <property type="term" value="F:oxidoreductase activity, acting on the CH-CH group of donors, NAD or NADP as acceptor"/>
    <property type="evidence" value="ECO:0007669"/>
    <property type="project" value="InterPro"/>
</dbReference>
<evidence type="ECO:0000313" key="3">
    <source>
        <dbReference type="Proteomes" id="UP000192775"/>
    </source>
</evidence>
<dbReference type="InterPro" id="IPR002938">
    <property type="entry name" value="FAD-bd"/>
</dbReference>
<dbReference type="NCBIfam" id="TIGR02032">
    <property type="entry name" value="GG-red-SF"/>
    <property type="match status" value="1"/>
</dbReference>